<comment type="subcellular location">
    <subcellularLocation>
        <location evidence="2">Membrane</location>
        <topology evidence="2">Multi-pass membrane protein</topology>
    </subcellularLocation>
</comment>
<dbReference type="PRINTS" id="PR00344">
    <property type="entry name" value="BCTRLSENSOR"/>
</dbReference>
<comment type="catalytic activity">
    <reaction evidence="1">
        <text>ATP + protein L-histidine = ADP + protein N-phospho-L-histidine.</text>
        <dbReference type="EC" id="2.7.13.3"/>
    </reaction>
</comment>
<dbReference type="Pfam" id="PF02518">
    <property type="entry name" value="HATPase_c"/>
    <property type="match status" value="1"/>
</dbReference>
<dbReference type="InterPro" id="IPR003594">
    <property type="entry name" value="HATPase_dom"/>
</dbReference>
<dbReference type="SUPFAM" id="SSF55874">
    <property type="entry name" value="ATPase domain of HSP90 chaperone/DNA topoisomerase II/histidine kinase"/>
    <property type="match status" value="1"/>
</dbReference>
<evidence type="ECO:0000256" key="6">
    <source>
        <dbReference type="ARBA" id="ARBA00022692"/>
    </source>
</evidence>
<evidence type="ECO:0000259" key="14">
    <source>
        <dbReference type="PROSITE" id="PS50109"/>
    </source>
</evidence>
<evidence type="ECO:0000256" key="3">
    <source>
        <dbReference type="ARBA" id="ARBA00012438"/>
    </source>
</evidence>
<feature type="domain" description="Histidine kinase" evidence="14">
    <location>
        <begin position="165"/>
        <end position="382"/>
    </location>
</feature>
<dbReference type="SUPFAM" id="SSF47384">
    <property type="entry name" value="Homodimeric domain of signal transducing histidine kinase"/>
    <property type="match status" value="1"/>
</dbReference>
<dbReference type="EMBL" id="BNJJ01000007">
    <property type="protein sequence ID" value="GHO84803.1"/>
    <property type="molecule type" value="Genomic_DNA"/>
</dbReference>
<evidence type="ECO:0000256" key="12">
    <source>
        <dbReference type="ARBA" id="ARBA00023136"/>
    </source>
</evidence>
<feature type="transmembrane region" description="Helical" evidence="13">
    <location>
        <begin position="20"/>
        <end position="40"/>
    </location>
</feature>
<dbReference type="RefSeq" id="WP_201362433.1">
    <property type="nucleotide sequence ID" value="NZ_BNJJ01000007.1"/>
</dbReference>
<dbReference type="InterPro" id="IPR036890">
    <property type="entry name" value="HATPase_C_sf"/>
</dbReference>
<protein>
    <recommendedName>
        <fullName evidence="3">histidine kinase</fullName>
        <ecNumber evidence="3">2.7.13.3</ecNumber>
    </recommendedName>
</protein>
<dbReference type="InterPro" id="IPR038318">
    <property type="entry name" value="KdpD_sf"/>
</dbReference>
<evidence type="ECO:0000256" key="1">
    <source>
        <dbReference type="ARBA" id="ARBA00000085"/>
    </source>
</evidence>
<feature type="transmembrane region" description="Helical" evidence="13">
    <location>
        <begin position="99"/>
        <end position="123"/>
    </location>
</feature>
<dbReference type="Gene3D" id="1.20.120.620">
    <property type="entry name" value="Backbone structure of the membrane domain of e. Coli histidine kinase receptor kdpd"/>
    <property type="match status" value="1"/>
</dbReference>
<dbReference type="InterPro" id="IPR003661">
    <property type="entry name" value="HisK_dim/P_dom"/>
</dbReference>
<dbReference type="PANTHER" id="PTHR43547">
    <property type="entry name" value="TWO-COMPONENT HISTIDINE KINASE"/>
    <property type="match status" value="1"/>
</dbReference>
<reference evidence="15 16" key="1">
    <citation type="journal article" date="2021" name="Int. J. Syst. Evol. Microbiol.">
        <title>Reticulibacter mediterranei gen. nov., sp. nov., within the new family Reticulibacteraceae fam. nov., and Ktedonospora formicarum gen. nov., sp. nov., Ktedonobacter robiniae sp. nov., Dictyobacter formicarum sp. nov. and Dictyobacter arantiisoli sp. nov., belonging to the class Ktedonobacteria.</title>
        <authorList>
            <person name="Yabe S."/>
            <person name="Zheng Y."/>
            <person name="Wang C.M."/>
            <person name="Sakai Y."/>
            <person name="Abe K."/>
            <person name="Yokota A."/>
            <person name="Donadio S."/>
            <person name="Cavaletti L."/>
            <person name="Monciardini P."/>
        </authorList>
    </citation>
    <scope>NUCLEOTIDE SEQUENCE [LARGE SCALE GENOMIC DNA]</scope>
    <source>
        <strain evidence="15 16">SOSP1-9</strain>
    </source>
</reference>
<accession>A0ABQ3VGN6</accession>
<dbReference type="PANTHER" id="PTHR43547:SF2">
    <property type="entry name" value="HYBRID SIGNAL TRANSDUCTION HISTIDINE KINASE C"/>
    <property type="match status" value="1"/>
</dbReference>
<dbReference type="InterPro" id="IPR036097">
    <property type="entry name" value="HisK_dim/P_sf"/>
</dbReference>
<feature type="transmembrane region" description="Helical" evidence="13">
    <location>
        <begin position="52"/>
        <end position="79"/>
    </location>
</feature>
<keyword evidence="10 13" id="KW-1133">Transmembrane helix</keyword>
<keyword evidence="5" id="KW-0808">Transferase</keyword>
<organism evidence="15 16">
    <name type="scientific">Dictyobacter formicarum</name>
    <dbReference type="NCBI Taxonomy" id="2778368"/>
    <lineage>
        <taxon>Bacteria</taxon>
        <taxon>Bacillati</taxon>
        <taxon>Chloroflexota</taxon>
        <taxon>Ktedonobacteria</taxon>
        <taxon>Ktedonobacterales</taxon>
        <taxon>Dictyobacteraceae</taxon>
        <taxon>Dictyobacter</taxon>
    </lineage>
</organism>
<keyword evidence="9" id="KW-0067">ATP-binding</keyword>
<dbReference type="SMART" id="SM00387">
    <property type="entry name" value="HATPase_c"/>
    <property type="match status" value="1"/>
</dbReference>
<dbReference type="Gene3D" id="1.10.287.130">
    <property type="match status" value="1"/>
</dbReference>
<evidence type="ECO:0000313" key="16">
    <source>
        <dbReference type="Proteomes" id="UP000635565"/>
    </source>
</evidence>
<keyword evidence="12 13" id="KW-0472">Membrane</keyword>
<evidence type="ECO:0000256" key="9">
    <source>
        <dbReference type="ARBA" id="ARBA00022840"/>
    </source>
</evidence>
<evidence type="ECO:0000256" key="2">
    <source>
        <dbReference type="ARBA" id="ARBA00004141"/>
    </source>
</evidence>
<keyword evidence="11" id="KW-0902">Two-component regulatory system</keyword>
<evidence type="ECO:0000313" key="15">
    <source>
        <dbReference type="EMBL" id="GHO84803.1"/>
    </source>
</evidence>
<dbReference type="PROSITE" id="PS50109">
    <property type="entry name" value="HIS_KIN"/>
    <property type="match status" value="1"/>
</dbReference>
<gene>
    <name evidence="15" type="ORF">KSZ_28090</name>
</gene>
<dbReference type="EC" id="2.7.13.3" evidence="3"/>
<dbReference type="Gene3D" id="3.30.565.10">
    <property type="entry name" value="Histidine kinase-like ATPase, C-terminal domain"/>
    <property type="match status" value="1"/>
</dbReference>
<dbReference type="InterPro" id="IPR004358">
    <property type="entry name" value="Sig_transdc_His_kin-like_C"/>
</dbReference>
<evidence type="ECO:0000256" key="7">
    <source>
        <dbReference type="ARBA" id="ARBA00022741"/>
    </source>
</evidence>
<dbReference type="SMART" id="SM00388">
    <property type="entry name" value="HisKA"/>
    <property type="match status" value="1"/>
</dbReference>
<evidence type="ECO:0000256" key="5">
    <source>
        <dbReference type="ARBA" id="ARBA00022679"/>
    </source>
</evidence>
<evidence type="ECO:0000256" key="13">
    <source>
        <dbReference type="SAM" id="Phobius"/>
    </source>
</evidence>
<keyword evidence="7" id="KW-0547">Nucleotide-binding</keyword>
<evidence type="ECO:0000256" key="8">
    <source>
        <dbReference type="ARBA" id="ARBA00022777"/>
    </source>
</evidence>
<evidence type="ECO:0000256" key="10">
    <source>
        <dbReference type="ARBA" id="ARBA00022989"/>
    </source>
</evidence>
<evidence type="ECO:0000256" key="4">
    <source>
        <dbReference type="ARBA" id="ARBA00022553"/>
    </source>
</evidence>
<dbReference type="Pfam" id="PF13493">
    <property type="entry name" value="DUF4118"/>
    <property type="match status" value="1"/>
</dbReference>
<dbReference type="Pfam" id="PF00512">
    <property type="entry name" value="HisKA"/>
    <property type="match status" value="1"/>
</dbReference>
<dbReference type="InterPro" id="IPR025201">
    <property type="entry name" value="KdpD_TM"/>
</dbReference>
<dbReference type="Proteomes" id="UP000635565">
    <property type="component" value="Unassembled WGS sequence"/>
</dbReference>
<keyword evidence="16" id="KW-1185">Reference proteome</keyword>
<sequence length="387" mass="43862">MKVNEKQQKHLQTDHHYLWWHSPLLGYPFAILFAAAAFLIPISERSLGIHDFFVEPPFVIATLLIGWFWGIGPALLALLLEVLAVDYWIVPPLGVIDFFLWPDIVSFAPFIFIQLIVMTLVIVQKNYRQRLLHASQAASQHAEELAESNARLQQADRVKDQFLSMASHELRTPVTRIQGSIQLLQRRLKRQSVRLPMRGSLDEVDRQIQQLTNLINDLLDINTLRSGKIPVRLAPCDLPCLCQQVIEEQQPQIDRSIDLRLPADPVVVQVDHGRFSQVVSNLVTNALKYSPANTPIRVEISQRPGEVILAVYNESPVLSKEQQKTLFEPFYRSPEARSSAVPGWGLGLAICKEIVMQHSGHIWVESSEEKGTIFFVALPLPTGSERE</sequence>
<keyword evidence="4" id="KW-0597">Phosphoprotein</keyword>
<evidence type="ECO:0000256" key="11">
    <source>
        <dbReference type="ARBA" id="ARBA00023012"/>
    </source>
</evidence>
<name>A0ABQ3VGN6_9CHLR</name>
<comment type="caution">
    <text evidence="15">The sequence shown here is derived from an EMBL/GenBank/DDBJ whole genome shotgun (WGS) entry which is preliminary data.</text>
</comment>
<dbReference type="CDD" id="cd00082">
    <property type="entry name" value="HisKA"/>
    <property type="match status" value="1"/>
</dbReference>
<keyword evidence="6 13" id="KW-0812">Transmembrane</keyword>
<dbReference type="InterPro" id="IPR005467">
    <property type="entry name" value="His_kinase_dom"/>
</dbReference>
<proteinExistence type="predicted"/>
<keyword evidence="8" id="KW-0418">Kinase</keyword>